<accession>A0A226D408</accession>
<keyword evidence="1" id="KW-0812">Transmembrane</keyword>
<comment type="caution">
    <text evidence="2">The sequence shown here is derived from an EMBL/GenBank/DDBJ whole genome shotgun (WGS) entry which is preliminary data.</text>
</comment>
<gene>
    <name evidence="2" type="ORF">Fcan01_25383</name>
</gene>
<evidence type="ECO:0000313" key="3">
    <source>
        <dbReference type="Proteomes" id="UP000198287"/>
    </source>
</evidence>
<name>A0A226D408_FOLCA</name>
<evidence type="ECO:0000313" key="2">
    <source>
        <dbReference type="EMBL" id="OXA39959.1"/>
    </source>
</evidence>
<feature type="transmembrane region" description="Helical" evidence="1">
    <location>
        <begin position="78"/>
        <end position="100"/>
    </location>
</feature>
<reference evidence="2 3" key="1">
    <citation type="submission" date="2015-12" db="EMBL/GenBank/DDBJ databases">
        <title>The genome of Folsomia candida.</title>
        <authorList>
            <person name="Faddeeva A."/>
            <person name="Derks M.F."/>
            <person name="Anvar Y."/>
            <person name="Smit S."/>
            <person name="Van Straalen N."/>
            <person name="Roelofs D."/>
        </authorList>
    </citation>
    <scope>NUCLEOTIDE SEQUENCE [LARGE SCALE GENOMIC DNA]</scope>
    <source>
        <strain evidence="2 3">VU population</strain>
        <tissue evidence="2">Whole body</tissue>
    </source>
</reference>
<dbReference type="Proteomes" id="UP000198287">
    <property type="component" value="Unassembled WGS sequence"/>
</dbReference>
<protein>
    <submittedName>
        <fullName evidence="2">Uncharacterized protein</fullName>
    </submittedName>
</protein>
<feature type="transmembrane region" description="Helical" evidence="1">
    <location>
        <begin position="258"/>
        <end position="282"/>
    </location>
</feature>
<proteinExistence type="predicted"/>
<feature type="transmembrane region" description="Helical" evidence="1">
    <location>
        <begin position="294"/>
        <end position="313"/>
    </location>
</feature>
<evidence type="ECO:0000256" key="1">
    <source>
        <dbReference type="SAM" id="Phobius"/>
    </source>
</evidence>
<keyword evidence="1" id="KW-0472">Membrane</keyword>
<feature type="transmembrane region" description="Helical" evidence="1">
    <location>
        <begin position="46"/>
        <end position="66"/>
    </location>
</feature>
<feature type="transmembrane region" description="Helical" evidence="1">
    <location>
        <begin position="167"/>
        <end position="188"/>
    </location>
</feature>
<keyword evidence="1" id="KW-1133">Transmembrane helix</keyword>
<dbReference type="AlphaFoldDB" id="A0A226D408"/>
<sequence length="385" mass="43106">MKAFQKSTIKLFNKFYSKHVVFKYDLPIKLVLKNGTFHAEKSKNMATLIVPLSLGLFATMALGFAIKSLEPVTPFVKFTIGGWIWCLAMVSIFIFVYAIFATPINGEAVPAQLRAARRPTLLDYILRTLVRWALPVYAVVILGSTLLNMDPTYTILSWTFRTFPSSYNLLLWLAFGNTVLLNVTLLMLRCAIVYLAAVDVVRGFILVAVLGMTGVPLFRNLVDFCDTRAELNTVSHQDVQVFRNVALLYGIPSQINQLASSITLIMVTVSAVFFACVIVHLLPTLPPIVVPLEFLGLFISVYVAVVVCEYGAYVHEKSANLLAKCRRRMGNMGQSRILARNIKSLRPVGLYMGVGETRFFILDKDKKMWVLKSMLDYAVDAVMAY</sequence>
<dbReference type="EMBL" id="LNIX01000036">
    <property type="protein sequence ID" value="OXA39959.1"/>
    <property type="molecule type" value="Genomic_DNA"/>
</dbReference>
<feature type="transmembrane region" description="Helical" evidence="1">
    <location>
        <begin position="121"/>
        <end position="147"/>
    </location>
</feature>
<organism evidence="2 3">
    <name type="scientific">Folsomia candida</name>
    <name type="common">Springtail</name>
    <dbReference type="NCBI Taxonomy" id="158441"/>
    <lineage>
        <taxon>Eukaryota</taxon>
        <taxon>Metazoa</taxon>
        <taxon>Ecdysozoa</taxon>
        <taxon>Arthropoda</taxon>
        <taxon>Hexapoda</taxon>
        <taxon>Collembola</taxon>
        <taxon>Entomobryomorpha</taxon>
        <taxon>Isotomoidea</taxon>
        <taxon>Isotomidae</taxon>
        <taxon>Proisotominae</taxon>
        <taxon>Folsomia</taxon>
    </lineage>
</organism>
<feature type="transmembrane region" description="Helical" evidence="1">
    <location>
        <begin position="200"/>
        <end position="218"/>
    </location>
</feature>
<keyword evidence="3" id="KW-1185">Reference proteome</keyword>